<dbReference type="GO" id="GO:0046872">
    <property type="term" value="F:metal ion binding"/>
    <property type="evidence" value="ECO:0007669"/>
    <property type="project" value="UniProtKB-KW"/>
</dbReference>
<feature type="binding site" evidence="10">
    <location>
        <position position="122"/>
    </location>
    <ligand>
        <name>(6S)-5-formyl-5,6,7,8-tetrahydrofolate</name>
        <dbReference type="ChEBI" id="CHEBI:57457"/>
    </ligand>
</feature>
<dbReference type="Pfam" id="PF10396">
    <property type="entry name" value="TrmE_N"/>
    <property type="match status" value="1"/>
</dbReference>
<organism evidence="13 14">
    <name type="scientific">Ruminococcus flavefaciens</name>
    <dbReference type="NCBI Taxonomy" id="1265"/>
    <lineage>
        <taxon>Bacteria</taxon>
        <taxon>Bacillati</taxon>
        <taxon>Bacillota</taxon>
        <taxon>Clostridia</taxon>
        <taxon>Eubacteriales</taxon>
        <taxon>Oscillospiraceae</taxon>
        <taxon>Ruminococcus</taxon>
    </lineage>
</organism>
<dbReference type="Gene3D" id="1.20.120.430">
    <property type="entry name" value="tRNA modification GTPase MnmE domain 2"/>
    <property type="match status" value="1"/>
</dbReference>
<feature type="binding site" evidence="10">
    <location>
        <position position="83"/>
    </location>
    <ligand>
        <name>(6S)-5-formyl-5,6,7,8-tetrahydrofolate</name>
        <dbReference type="ChEBI" id="CHEBI:57457"/>
    </ligand>
</feature>
<dbReference type="GO" id="GO:0005829">
    <property type="term" value="C:cytosol"/>
    <property type="evidence" value="ECO:0007669"/>
    <property type="project" value="TreeGrafter"/>
</dbReference>
<sequence length="453" mass="49138">MSTIAAISTPNAVGGIAVIRISGEDAIAVAERIFSPYGDKKVADMAGYTCAYGIAHDGGERLDDCILTVFRAPHSYTGEDVAELSCHGGLYVTRKILRAALANGAVNAEAGEFTKRAYLNGKLDLTQAEAVMDIISAKGERELKMAESLREGAAFKKAEKCSQKLLKILGDLAAWADYPEEDIPEVRPENLAAELTEVRGDLHSLVKNYDSGRILREGVATAIIGRPNVGKSTLFNCLSGCERSIVTEIAGTTRDVIEETVRVGDITLRLSDTAGIHDTDDKIEGIGVEMAEKMIDNSELCIAVFDGSCPLTEDDLYLINKINKNKTIAVINKNDVDQQINTSLLQDKIQHIVFLSAKENTGVEELHKHIEEIFKLNEADFDTATAANERQKKCIDKALEGIESAISSLEIGEMLDAVNVLIDEAEQSLLQLTGKKVTDAVVDEVFSRFCVGK</sequence>
<dbReference type="GO" id="GO:0003924">
    <property type="term" value="F:GTPase activity"/>
    <property type="evidence" value="ECO:0007669"/>
    <property type="project" value="UniProtKB-UniRule"/>
</dbReference>
<feature type="binding site" evidence="10">
    <location>
        <position position="232"/>
    </location>
    <ligand>
        <name>Mg(2+)</name>
        <dbReference type="ChEBI" id="CHEBI:18420"/>
    </ligand>
</feature>
<feature type="binding site" evidence="10">
    <location>
        <begin position="272"/>
        <end position="275"/>
    </location>
    <ligand>
        <name>GTP</name>
        <dbReference type="ChEBI" id="CHEBI:37565"/>
    </ligand>
</feature>
<dbReference type="PANTHER" id="PTHR42714">
    <property type="entry name" value="TRNA MODIFICATION GTPASE GTPBP3"/>
    <property type="match status" value="1"/>
</dbReference>
<feature type="binding site" evidence="10">
    <location>
        <begin position="247"/>
        <end position="253"/>
    </location>
    <ligand>
        <name>GTP</name>
        <dbReference type="ChEBI" id="CHEBI:37565"/>
    </ligand>
</feature>
<evidence type="ECO:0000256" key="8">
    <source>
        <dbReference type="ARBA" id="ARBA00022958"/>
    </source>
</evidence>
<feature type="binding site" evidence="10">
    <location>
        <position position="453"/>
    </location>
    <ligand>
        <name>(6S)-5-formyl-5,6,7,8-tetrahydrofolate</name>
        <dbReference type="ChEBI" id="CHEBI:57457"/>
    </ligand>
</feature>
<dbReference type="Gene3D" id="3.30.1360.120">
    <property type="entry name" value="Probable tRNA modification gtpase trme, domain 1"/>
    <property type="match status" value="1"/>
</dbReference>
<comment type="caution">
    <text evidence="13">The sequence shown here is derived from an EMBL/GenBank/DDBJ whole genome shotgun (WGS) entry which is preliminary data.</text>
</comment>
<protein>
    <recommendedName>
        <fullName evidence="10">tRNA modification GTPase MnmE</fullName>
        <ecNumber evidence="10">3.6.-.-</ecNumber>
    </recommendedName>
</protein>
<dbReference type="Pfam" id="PF01926">
    <property type="entry name" value="MMR_HSR1"/>
    <property type="match status" value="1"/>
</dbReference>
<dbReference type="NCBIfam" id="TIGR00450">
    <property type="entry name" value="mnmE_trmE_thdF"/>
    <property type="match status" value="1"/>
</dbReference>
<comment type="subunit">
    <text evidence="10">Homodimer. Heterotetramer of two MnmE and two MnmG subunits.</text>
</comment>
<proteinExistence type="inferred from homology"/>
<dbReference type="Pfam" id="PF12631">
    <property type="entry name" value="MnmE_helical"/>
    <property type="match status" value="1"/>
</dbReference>
<comment type="subcellular location">
    <subcellularLocation>
        <location evidence="10">Cytoplasm</location>
    </subcellularLocation>
</comment>
<feature type="binding site" evidence="10">
    <location>
        <position position="253"/>
    </location>
    <ligand>
        <name>Mg(2+)</name>
        <dbReference type="ChEBI" id="CHEBI:18420"/>
    </ligand>
</feature>
<dbReference type="InterPro" id="IPR018948">
    <property type="entry name" value="GTP-bd_TrmE_N"/>
</dbReference>
<keyword evidence="4 10" id="KW-0479">Metal-binding</keyword>
<feature type="domain" description="TrmE-type G" evidence="12">
    <location>
        <begin position="218"/>
        <end position="375"/>
    </location>
</feature>
<dbReference type="EMBL" id="QGDI01000011">
    <property type="protein sequence ID" value="PWJ11069.1"/>
    <property type="molecule type" value="Genomic_DNA"/>
</dbReference>
<dbReference type="CDD" id="cd04164">
    <property type="entry name" value="trmE"/>
    <property type="match status" value="1"/>
</dbReference>
<dbReference type="PANTHER" id="PTHR42714:SF2">
    <property type="entry name" value="TRNA MODIFICATION GTPASE GTPBP3, MITOCHONDRIAL"/>
    <property type="match status" value="1"/>
</dbReference>
<dbReference type="NCBIfam" id="TIGR00231">
    <property type="entry name" value="small_GTP"/>
    <property type="match status" value="1"/>
</dbReference>
<dbReference type="InterPro" id="IPR025867">
    <property type="entry name" value="MnmE_helical"/>
</dbReference>
<dbReference type="InterPro" id="IPR005225">
    <property type="entry name" value="Small_GTP-bd"/>
</dbReference>
<keyword evidence="9 10" id="KW-0342">GTP-binding</keyword>
<comment type="cofactor">
    <cofactor evidence="10">
        <name>K(+)</name>
        <dbReference type="ChEBI" id="CHEBI:29103"/>
    </cofactor>
    <text evidence="10">Binds 1 potassium ion per subunit.</text>
</comment>
<dbReference type="Gene3D" id="3.40.50.300">
    <property type="entry name" value="P-loop containing nucleotide triphosphate hydrolases"/>
    <property type="match status" value="1"/>
</dbReference>
<dbReference type="InterPro" id="IPR004520">
    <property type="entry name" value="GTPase_MnmE"/>
</dbReference>
<evidence type="ECO:0000256" key="9">
    <source>
        <dbReference type="ARBA" id="ARBA00023134"/>
    </source>
</evidence>
<comment type="similarity">
    <text evidence="1 10 11">Belongs to the TRAFAC class TrmE-Era-EngA-EngB-Septin-like GTPase superfamily. TrmE GTPase family.</text>
</comment>
<keyword evidence="8 10" id="KW-0630">Potassium</keyword>
<dbReference type="InterPro" id="IPR027417">
    <property type="entry name" value="P-loop_NTPase"/>
</dbReference>
<keyword evidence="2 10" id="KW-0963">Cytoplasm</keyword>
<feature type="binding site" evidence="10">
    <location>
        <position position="249"/>
    </location>
    <ligand>
        <name>K(+)</name>
        <dbReference type="ChEBI" id="CHEBI:29103"/>
    </ligand>
</feature>
<evidence type="ECO:0000256" key="10">
    <source>
        <dbReference type="HAMAP-Rule" id="MF_00379"/>
    </source>
</evidence>
<dbReference type="EC" id="3.6.-.-" evidence="10"/>
<dbReference type="GO" id="GO:0002098">
    <property type="term" value="P:tRNA wobble uridine modification"/>
    <property type="evidence" value="ECO:0007669"/>
    <property type="project" value="TreeGrafter"/>
</dbReference>
<comment type="caution">
    <text evidence="10">Lacks conserved residue(s) required for the propagation of feature annotation.</text>
</comment>
<evidence type="ECO:0000313" key="14">
    <source>
        <dbReference type="Proteomes" id="UP000245720"/>
    </source>
</evidence>
<accession>A0A315XVB8</accession>
<dbReference type="SUPFAM" id="SSF52540">
    <property type="entry name" value="P-loop containing nucleoside triphosphate hydrolases"/>
    <property type="match status" value="1"/>
</dbReference>
<evidence type="ECO:0000256" key="2">
    <source>
        <dbReference type="ARBA" id="ARBA00022490"/>
    </source>
</evidence>
<dbReference type="STRING" id="1265.SAMN02910280_0242"/>
<feature type="binding site" evidence="10">
    <location>
        <begin position="228"/>
        <end position="233"/>
    </location>
    <ligand>
        <name>GTP</name>
        <dbReference type="ChEBI" id="CHEBI:37565"/>
    </ligand>
</feature>
<evidence type="ECO:0000256" key="7">
    <source>
        <dbReference type="ARBA" id="ARBA00022842"/>
    </source>
</evidence>
<evidence type="ECO:0000256" key="11">
    <source>
        <dbReference type="RuleBase" id="RU003313"/>
    </source>
</evidence>
<evidence type="ECO:0000256" key="5">
    <source>
        <dbReference type="ARBA" id="ARBA00022741"/>
    </source>
</evidence>
<dbReference type="InterPro" id="IPR031168">
    <property type="entry name" value="G_TrmE"/>
</dbReference>
<keyword evidence="7 10" id="KW-0460">Magnesium</keyword>
<evidence type="ECO:0000259" key="12">
    <source>
        <dbReference type="PROSITE" id="PS51709"/>
    </source>
</evidence>
<dbReference type="GO" id="GO:0030488">
    <property type="term" value="P:tRNA methylation"/>
    <property type="evidence" value="ECO:0007669"/>
    <property type="project" value="TreeGrafter"/>
</dbReference>
<dbReference type="InterPro" id="IPR027368">
    <property type="entry name" value="MnmE_dom2"/>
</dbReference>
<feature type="binding site" evidence="10">
    <location>
        <position position="20"/>
    </location>
    <ligand>
        <name>(6S)-5-formyl-5,6,7,8-tetrahydrofolate</name>
        <dbReference type="ChEBI" id="CHEBI:57457"/>
    </ligand>
</feature>
<dbReference type="RefSeq" id="WP_109727437.1">
    <property type="nucleotide sequence ID" value="NZ_QGDI01000011.1"/>
</dbReference>
<gene>
    <name evidence="10" type="primary">mnmE</name>
    <name evidence="10" type="synonym">trmE</name>
    <name evidence="13" type="ORF">IE37_02718</name>
</gene>
<evidence type="ECO:0000256" key="3">
    <source>
        <dbReference type="ARBA" id="ARBA00022694"/>
    </source>
</evidence>
<keyword evidence="6 10" id="KW-0378">Hydrolase</keyword>
<feature type="binding site" evidence="10">
    <location>
        <position position="252"/>
    </location>
    <ligand>
        <name>K(+)</name>
        <dbReference type="ChEBI" id="CHEBI:29103"/>
    </ligand>
</feature>
<evidence type="ECO:0000256" key="6">
    <source>
        <dbReference type="ARBA" id="ARBA00022801"/>
    </source>
</evidence>
<dbReference type="HAMAP" id="MF_00379">
    <property type="entry name" value="GTPase_MnmE"/>
    <property type="match status" value="1"/>
</dbReference>
<dbReference type="CDD" id="cd14858">
    <property type="entry name" value="TrmE_N"/>
    <property type="match status" value="1"/>
</dbReference>
<evidence type="ECO:0000313" key="13">
    <source>
        <dbReference type="EMBL" id="PWJ11069.1"/>
    </source>
</evidence>
<dbReference type="FunFam" id="3.40.50.300:FF:001376">
    <property type="entry name" value="tRNA modification GTPase MnmE"/>
    <property type="match status" value="1"/>
</dbReference>
<reference evidence="13 14" key="1">
    <citation type="submission" date="2018-05" db="EMBL/GenBank/DDBJ databases">
        <title>The Hungate 1000. A catalogue of reference genomes from the rumen microbiome.</title>
        <authorList>
            <person name="Kelly W."/>
        </authorList>
    </citation>
    <scope>NUCLEOTIDE SEQUENCE [LARGE SCALE GENOMIC DNA]</scope>
    <source>
        <strain evidence="13 14">SAb67</strain>
    </source>
</reference>
<dbReference type="InterPro" id="IPR006073">
    <property type="entry name" value="GTP-bd"/>
</dbReference>
<dbReference type="OrthoDB" id="9805918at2"/>
<feature type="binding site" evidence="10">
    <location>
        <position position="228"/>
    </location>
    <ligand>
        <name>K(+)</name>
        <dbReference type="ChEBI" id="CHEBI:29103"/>
    </ligand>
</feature>
<keyword evidence="5 10" id="KW-0547">Nucleotide-binding</keyword>
<keyword evidence="3 10" id="KW-0819">tRNA processing</keyword>
<comment type="function">
    <text evidence="10">Exhibits a very high intrinsic GTPase hydrolysis rate. Involved in the addition of a carboxymethylaminomethyl (cmnm) group at the wobble position (U34) of certain tRNAs, forming tRNA-cmnm(5)s(2)U34.</text>
</comment>
<dbReference type="Proteomes" id="UP000245720">
    <property type="component" value="Unassembled WGS sequence"/>
</dbReference>
<dbReference type="InterPro" id="IPR027266">
    <property type="entry name" value="TrmE/GcvT-like"/>
</dbReference>
<name>A0A315XVB8_RUMFL</name>
<dbReference type="PROSITE" id="PS51709">
    <property type="entry name" value="G_TRME"/>
    <property type="match status" value="1"/>
</dbReference>
<dbReference type="GO" id="GO:0005525">
    <property type="term" value="F:GTP binding"/>
    <property type="evidence" value="ECO:0007669"/>
    <property type="project" value="UniProtKB-UniRule"/>
</dbReference>
<evidence type="ECO:0000256" key="4">
    <source>
        <dbReference type="ARBA" id="ARBA00022723"/>
    </source>
</evidence>
<feature type="binding site" evidence="10">
    <location>
        <position position="247"/>
    </location>
    <ligand>
        <name>K(+)</name>
        <dbReference type="ChEBI" id="CHEBI:29103"/>
    </ligand>
</feature>
<evidence type="ECO:0000256" key="1">
    <source>
        <dbReference type="ARBA" id="ARBA00011043"/>
    </source>
</evidence>
<dbReference type="AlphaFoldDB" id="A0A315XVB8"/>